<sequence length="109" mass="12093">MSLCWQTDINSSTGSKDVIRSSIICKDKPAEANCPREVPYREAVSMKPSGAVSQSGRKVQQRPHHRVNVQCGWRTQRAVLHPQLEVSRKLTLCSQSTFNPPTAKEVSCG</sequence>
<keyword evidence="3" id="KW-1185">Reference proteome</keyword>
<reference evidence="2 3" key="1">
    <citation type="submission" date="2021-06" db="EMBL/GenBank/DDBJ databases">
        <authorList>
            <person name="Palmer J.M."/>
        </authorList>
    </citation>
    <scope>NUCLEOTIDE SEQUENCE [LARGE SCALE GENOMIC DNA]</scope>
    <source>
        <strain evidence="2 3">AS_MEX2019</strain>
        <tissue evidence="2">Muscle</tissue>
    </source>
</reference>
<gene>
    <name evidence="2" type="ORF">AMECASPLE_027311</name>
</gene>
<accession>A0ABV0YHH1</accession>
<comment type="caution">
    <text evidence="2">The sequence shown here is derived from an EMBL/GenBank/DDBJ whole genome shotgun (WGS) entry which is preliminary data.</text>
</comment>
<evidence type="ECO:0000313" key="3">
    <source>
        <dbReference type="Proteomes" id="UP001469553"/>
    </source>
</evidence>
<dbReference type="Proteomes" id="UP001469553">
    <property type="component" value="Unassembled WGS sequence"/>
</dbReference>
<name>A0ABV0YHH1_9TELE</name>
<organism evidence="2 3">
    <name type="scientific">Ameca splendens</name>
    <dbReference type="NCBI Taxonomy" id="208324"/>
    <lineage>
        <taxon>Eukaryota</taxon>
        <taxon>Metazoa</taxon>
        <taxon>Chordata</taxon>
        <taxon>Craniata</taxon>
        <taxon>Vertebrata</taxon>
        <taxon>Euteleostomi</taxon>
        <taxon>Actinopterygii</taxon>
        <taxon>Neopterygii</taxon>
        <taxon>Teleostei</taxon>
        <taxon>Neoteleostei</taxon>
        <taxon>Acanthomorphata</taxon>
        <taxon>Ovalentaria</taxon>
        <taxon>Atherinomorphae</taxon>
        <taxon>Cyprinodontiformes</taxon>
        <taxon>Goodeidae</taxon>
        <taxon>Ameca</taxon>
    </lineage>
</organism>
<evidence type="ECO:0000256" key="1">
    <source>
        <dbReference type="SAM" id="MobiDB-lite"/>
    </source>
</evidence>
<dbReference type="EMBL" id="JAHRIP010031091">
    <property type="protein sequence ID" value="MEQ2292880.1"/>
    <property type="molecule type" value="Genomic_DNA"/>
</dbReference>
<proteinExistence type="predicted"/>
<protein>
    <submittedName>
        <fullName evidence="2">Uncharacterized protein</fullName>
    </submittedName>
</protein>
<evidence type="ECO:0000313" key="2">
    <source>
        <dbReference type="EMBL" id="MEQ2292880.1"/>
    </source>
</evidence>
<feature type="region of interest" description="Disordered" evidence="1">
    <location>
        <begin position="45"/>
        <end position="66"/>
    </location>
</feature>